<dbReference type="EMBL" id="JFGV01000032">
    <property type="protein sequence ID" value="EYU15087.1"/>
    <property type="molecule type" value="Genomic_DNA"/>
</dbReference>
<protein>
    <submittedName>
        <fullName evidence="1">Uncharacterized protein</fullName>
    </submittedName>
</protein>
<dbReference type="Proteomes" id="UP000023464">
    <property type="component" value="Unassembled WGS sequence"/>
</dbReference>
<dbReference type="AlphaFoldDB" id="A0A022PG20"/>
<proteinExistence type="predicted"/>
<evidence type="ECO:0000313" key="2">
    <source>
        <dbReference type="Proteomes" id="UP000023464"/>
    </source>
</evidence>
<comment type="caution">
    <text evidence="1">The sequence shown here is derived from an EMBL/GenBank/DDBJ whole genome shotgun (WGS) entry which is preliminary data.</text>
</comment>
<sequence>MKLKGSIKTGNEYYESLISIGRSTNNKKVFKLLHINLNLLNVKK</sequence>
<reference evidence="1 2" key="1">
    <citation type="submission" date="2014-03" db="EMBL/GenBank/DDBJ databases">
        <title>Draft Genome of Photorhabdus luminescens BA1, an Egyptian Isolate.</title>
        <authorList>
            <person name="Ghazal S."/>
            <person name="Hurst S.G.IV."/>
            <person name="Morris K."/>
            <person name="Thomas K."/>
            <person name="Tisa L.S."/>
        </authorList>
    </citation>
    <scope>NUCLEOTIDE SEQUENCE [LARGE SCALE GENOMIC DNA]</scope>
    <source>
        <strain evidence="1 2">BA1</strain>
    </source>
</reference>
<organism evidence="1 2">
    <name type="scientific">Photorhabdus aegyptia</name>
    <dbReference type="NCBI Taxonomy" id="2805098"/>
    <lineage>
        <taxon>Bacteria</taxon>
        <taxon>Pseudomonadati</taxon>
        <taxon>Pseudomonadota</taxon>
        <taxon>Gammaproteobacteria</taxon>
        <taxon>Enterobacterales</taxon>
        <taxon>Morganellaceae</taxon>
        <taxon>Photorhabdus</taxon>
    </lineage>
</organism>
<dbReference type="PATRIC" id="fig|1393736.3.peg.2405"/>
<gene>
    <name evidence="1" type="ORF">BA1DRAFT_02357</name>
</gene>
<name>A0A022PG20_9GAMM</name>
<keyword evidence="2" id="KW-1185">Reference proteome</keyword>
<evidence type="ECO:0000313" key="1">
    <source>
        <dbReference type="EMBL" id="EYU15087.1"/>
    </source>
</evidence>
<accession>A0A022PG20</accession>